<dbReference type="EMBL" id="JAXOVC010000006">
    <property type="protein sequence ID" value="KAK4500149.1"/>
    <property type="molecule type" value="Genomic_DNA"/>
</dbReference>
<dbReference type="Gene3D" id="3.10.450.50">
    <property type="match status" value="1"/>
</dbReference>
<organism evidence="1 2">
    <name type="scientific">Zasmidium cellare</name>
    <name type="common">Wine cellar mold</name>
    <name type="synonym">Racodium cellare</name>
    <dbReference type="NCBI Taxonomy" id="395010"/>
    <lineage>
        <taxon>Eukaryota</taxon>
        <taxon>Fungi</taxon>
        <taxon>Dikarya</taxon>
        <taxon>Ascomycota</taxon>
        <taxon>Pezizomycotina</taxon>
        <taxon>Dothideomycetes</taxon>
        <taxon>Dothideomycetidae</taxon>
        <taxon>Mycosphaerellales</taxon>
        <taxon>Mycosphaerellaceae</taxon>
        <taxon>Zasmidium</taxon>
    </lineage>
</organism>
<evidence type="ECO:0000313" key="2">
    <source>
        <dbReference type="Proteomes" id="UP001305779"/>
    </source>
</evidence>
<reference evidence="1 2" key="1">
    <citation type="journal article" date="2023" name="G3 (Bethesda)">
        <title>A chromosome-level genome assembly of Zasmidium syzygii isolated from banana leaves.</title>
        <authorList>
            <person name="van Westerhoven A.C."/>
            <person name="Mehrabi R."/>
            <person name="Talebi R."/>
            <person name="Steentjes M.B.F."/>
            <person name="Corcolon B."/>
            <person name="Chong P.A."/>
            <person name="Kema G.H.J."/>
            <person name="Seidl M.F."/>
        </authorList>
    </citation>
    <scope>NUCLEOTIDE SEQUENCE [LARGE SCALE GENOMIC DNA]</scope>
    <source>
        <strain evidence="1 2">P124</strain>
    </source>
</reference>
<proteinExistence type="predicted"/>
<dbReference type="InterPro" id="IPR032710">
    <property type="entry name" value="NTF2-like_dom_sf"/>
</dbReference>
<comment type="caution">
    <text evidence="1">The sequence shown here is derived from an EMBL/GenBank/DDBJ whole genome shotgun (WGS) entry which is preliminary data.</text>
</comment>
<gene>
    <name evidence="1" type="ORF">PRZ48_008335</name>
</gene>
<name>A0ABR0EF61_ZASCE</name>
<keyword evidence="2" id="KW-1185">Reference proteome</keyword>
<sequence>MAIRDNMAATIEEAFKANSAMDYDRIRQTHTDDFVHQILPASLQAATHSNDGYKHLFDNVLKPGLAKLEIQAVSSTYDVDQKKASVYGTLECDGLAGPKKTDFVMMFSFNEDGTKIARIDEYLDTDFYKTYFPQVGAALAAKAGK</sequence>
<evidence type="ECO:0008006" key="3">
    <source>
        <dbReference type="Google" id="ProtNLM"/>
    </source>
</evidence>
<evidence type="ECO:0000313" key="1">
    <source>
        <dbReference type="EMBL" id="KAK4500149.1"/>
    </source>
</evidence>
<accession>A0ABR0EF61</accession>
<protein>
    <recommendedName>
        <fullName evidence="3">SnoaL-like domain-containing protein</fullName>
    </recommendedName>
</protein>
<dbReference type="Proteomes" id="UP001305779">
    <property type="component" value="Unassembled WGS sequence"/>
</dbReference>
<dbReference type="SUPFAM" id="SSF54427">
    <property type="entry name" value="NTF2-like"/>
    <property type="match status" value="1"/>
</dbReference>